<comment type="caution">
    <text evidence="1">The sequence shown here is derived from an EMBL/GenBank/DDBJ whole genome shotgun (WGS) entry which is preliminary data.</text>
</comment>
<name>A0ABN7QFV4_9BURK</name>
<protein>
    <submittedName>
        <fullName evidence="1">Uncharacterized protein</fullName>
    </submittedName>
</protein>
<keyword evidence="2" id="KW-1185">Reference proteome</keyword>
<evidence type="ECO:0000313" key="2">
    <source>
        <dbReference type="Proteomes" id="UP000672657"/>
    </source>
</evidence>
<gene>
    <name evidence="1" type="ORF">LMG26411_07450</name>
</gene>
<reference evidence="1 2" key="1">
    <citation type="submission" date="2021-03" db="EMBL/GenBank/DDBJ databases">
        <authorList>
            <person name="Peeters C."/>
        </authorList>
    </citation>
    <scope>NUCLEOTIDE SEQUENCE [LARGE SCALE GENOMIC DNA]</scope>
    <source>
        <strain evidence="1 2">LMG 26411</strain>
    </source>
</reference>
<dbReference type="Proteomes" id="UP000672657">
    <property type="component" value="Unassembled WGS sequence"/>
</dbReference>
<proteinExistence type="predicted"/>
<dbReference type="EMBL" id="CAJPVI010000079">
    <property type="protein sequence ID" value="CAG2160388.1"/>
    <property type="molecule type" value="Genomic_DNA"/>
</dbReference>
<sequence length="109" mass="12759">MMDNDEHNAFESFFDDHMRFINFVGRLGARGWVRQSELGGADKSVFRDFTQDGYAQLCSRHQCESIAHLGVCWLTFHEDDNSDYVFFSRAIFPEYADLLRELRKAQVIL</sequence>
<accession>A0ABN7QFV4</accession>
<organism evidence="1 2">
    <name type="scientific">Cupriavidus numazuensis</name>
    <dbReference type="NCBI Taxonomy" id="221992"/>
    <lineage>
        <taxon>Bacteria</taxon>
        <taxon>Pseudomonadati</taxon>
        <taxon>Pseudomonadota</taxon>
        <taxon>Betaproteobacteria</taxon>
        <taxon>Burkholderiales</taxon>
        <taxon>Burkholderiaceae</taxon>
        <taxon>Cupriavidus</taxon>
    </lineage>
</organism>
<evidence type="ECO:0000313" key="1">
    <source>
        <dbReference type="EMBL" id="CAG2160388.1"/>
    </source>
</evidence>
<dbReference type="RefSeq" id="WP_211958204.1">
    <property type="nucleotide sequence ID" value="NZ_CAJPVI010000079.1"/>
</dbReference>